<dbReference type="SUPFAM" id="SSF56672">
    <property type="entry name" value="DNA/RNA polymerases"/>
    <property type="match status" value="1"/>
</dbReference>
<reference evidence="2" key="2">
    <citation type="submission" date="2025-08" db="UniProtKB">
        <authorList>
            <consortium name="Ensembl"/>
        </authorList>
    </citation>
    <scope>IDENTIFICATION</scope>
</reference>
<dbReference type="AlphaFoldDB" id="A0A8C6LSV9"/>
<reference evidence="2" key="3">
    <citation type="submission" date="2025-09" db="UniProtKB">
        <authorList>
            <consortium name="Ensembl"/>
        </authorList>
    </citation>
    <scope>IDENTIFICATION</scope>
</reference>
<proteinExistence type="predicted"/>
<dbReference type="Ensembl" id="ENSNFUT00015024119.1">
    <property type="protein sequence ID" value="ENSNFUP00015023053.1"/>
    <property type="gene ID" value="ENSNFUG00015011157.1"/>
</dbReference>
<dbReference type="GeneTree" id="ENSGT01150000286909"/>
<accession>A0A8C6LSV9</accession>
<sequence>MEKNCPVYMSMVYTQLMDFFKDFDILETLQSGFKMLHSTETALIKVFNDIILATDGGSPVLLVLLDLTAAFDTVEHEVLLHLLEHYVGISGQALNWFRSYLRDRMVCERMGGFSSGFLHLPWGIPQGSILAPLLFSIYILPLGNILRKFGIGFHLSVDDCQLYLPLDGAGDHMIKNFLDCLAEIKIRLAENFLCLNEKKKTESLLFGPSGHVDFLNVDCCELNSYLGVSAVNLGVKMDSAFCMNGHVGTVVSSSFYHVRRLAKVKPFLSRRYLETFVHAFITSRLDCCNSVLFGASKGTVNQLQLVQNAAARFLYKKRKHEHVTSILAALHWLPFDFRICFKLLLMVFKALNGVAPTYLTELLQPYAPARSLRSENQLPLLAPKARLKLKGHRALLRVRNGGTHCP</sequence>
<name>A0A8C6LSV9_NOTFU</name>
<reference evidence="2" key="1">
    <citation type="submission" date="2014-08" db="EMBL/GenBank/DDBJ databases">
        <authorList>
            <person name="Senf B."/>
            <person name="Petzold A."/>
            <person name="Downie B.R."/>
            <person name="Koch P."/>
            <person name="Platzer M."/>
        </authorList>
    </citation>
    <scope>NUCLEOTIDE SEQUENCE [LARGE SCALE GENOMIC DNA]</scope>
    <source>
        <strain evidence="2">GRZ</strain>
    </source>
</reference>
<keyword evidence="3" id="KW-1185">Reference proteome</keyword>
<dbReference type="InterPro" id="IPR043502">
    <property type="entry name" value="DNA/RNA_pol_sf"/>
</dbReference>
<dbReference type="PROSITE" id="PS50878">
    <property type="entry name" value="RT_POL"/>
    <property type="match status" value="1"/>
</dbReference>
<dbReference type="PANTHER" id="PTHR33332">
    <property type="entry name" value="REVERSE TRANSCRIPTASE DOMAIN-CONTAINING PROTEIN"/>
    <property type="match status" value="1"/>
</dbReference>
<organism evidence="2 3">
    <name type="scientific">Nothobranchius furzeri</name>
    <name type="common">Turquoise killifish</name>
    <dbReference type="NCBI Taxonomy" id="105023"/>
    <lineage>
        <taxon>Eukaryota</taxon>
        <taxon>Metazoa</taxon>
        <taxon>Chordata</taxon>
        <taxon>Craniata</taxon>
        <taxon>Vertebrata</taxon>
        <taxon>Euteleostomi</taxon>
        <taxon>Actinopterygii</taxon>
        <taxon>Neopterygii</taxon>
        <taxon>Teleostei</taxon>
        <taxon>Neoteleostei</taxon>
        <taxon>Acanthomorphata</taxon>
        <taxon>Ovalentaria</taxon>
        <taxon>Atherinomorphae</taxon>
        <taxon>Cyprinodontiformes</taxon>
        <taxon>Nothobranchiidae</taxon>
        <taxon>Nothobranchius</taxon>
    </lineage>
</organism>
<dbReference type="Pfam" id="PF00078">
    <property type="entry name" value="RVT_1"/>
    <property type="match status" value="1"/>
</dbReference>
<dbReference type="InterPro" id="IPR000477">
    <property type="entry name" value="RT_dom"/>
</dbReference>
<evidence type="ECO:0000313" key="2">
    <source>
        <dbReference type="Ensembl" id="ENSNFUP00015023053.1"/>
    </source>
</evidence>
<feature type="domain" description="Reverse transcriptase" evidence="1">
    <location>
        <begin position="1"/>
        <end position="230"/>
    </location>
</feature>
<dbReference type="Proteomes" id="UP000694548">
    <property type="component" value="Chromosome sgr07"/>
</dbReference>
<evidence type="ECO:0000259" key="1">
    <source>
        <dbReference type="PROSITE" id="PS50878"/>
    </source>
</evidence>
<protein>
    <recommendedName>
        <fullName evidence="1">Reverse transcriptase domain-containing protein</fullName>
    </recommendedName>
</protein>
<evidence type="ECO:0000313" key="3">
    <source>
        <dbReference type="Proteomes" id="UP000694548"/>
    </source>
</evidence>